<reference evidence="2 3" key="1">
    <citation type="submission" date="2018-02" db="EMBL/GenBank/DDBJ databases">
        <title>The genomes of Aspergillus section Nigri reveals drivers in fungal speciation.</title>
        <authorList>
            <consortium name="DOE Joint Genome Institute"/>
            <person name="Vesth T.C."/>
            <person name="Nybo J."/>
            <person name="Theobald S."/>
            <person name="Brandl J."/>
            <person name="Frisvad J.C."/>
            <person name="Nielsen K.F."/>
            <person name="Lyhne E.K."/>
            <person name="Kogle M.E."/>
            <person name="Kuo A."/>
            <person name="Riley R."/>
            <person name="Clum A."/>
            <person name="Nolan M."/>
            <person name="Lipzen A."/>
            <person name="Salamov A."/>
            <person name="Henrissat B."/>
            <person name="Wiebenga A."/>
            <person name="De vries R.P."/>
            <person name="Grigoriev I.V."/>
            <person name="Mortensen U.H."/>
            <person name="Andersen M.R."/>
            <person name="Baker S.E."/>
        </authorList>
    </citation>
    <scope>NUCLEOTIDE SEQUENCE [LARGE SCALE GENOMIC DNA]</scope>
    <source>
        <strain evidence="2 3">CBS 121057</strain>
    </source>
</reference>
<proteinExistence type="predicted"/>
<sequence length="521" mass="59893">MDSSLPDNTGLTLSHLPIELLLMITFDLPNKDIKSLRLTSRFLGNILRLCLERVFLSANPLNIRVFRAIADHDTLRQGVNEIIWDDALLVETPSEEYLKLWEIRPPLTLRMFEKDPEGDWPVWFATLCQRNLRELCYRKDIDTDRPHHIARALQVVAAQGWPGAFWTYYQTLLKQQNTVLESDADMHPFIYGLKRFPALKIVTVTPAAHGCLFTPLYDTPMIRAFPYGFNYPIPRGWPTANNEAPLGNLPRWNSLTDPHPVTEFIVNVNQLDTGLSCRIFEEPDQEYRDLVSILKRPGFSRLDLALVIDEQADLGWPSFRNGKIRRALAKATDLEHISLRTNVREILGEDDVDEDIEHLIPLQTIFPVECWPKLKHFELSGFLVEKEDMVSFLAALPDTTLSVKLSFQEFLGGDDYWPELLTGIHELGWRDRDVGSRPKLVIAVDRGSSSPTGWGVWAEDEVHKFLYEDGPMPFRNQWVFHLGVGVERDTFEPEYERPYVENSVLERLGIITKYTDPDASI</sequence>
<dbReference type="InterPro" id="IPR001810">
    <property type="entry name" value="F-box_dom"/>
</dbReference>
<organism evidence="2 3">
    <name type="scientific">Aspergillus sclerotiicarbonarius (strain CBS 121057 / IBT 28362)</name>
    <dbReference type="NCBI Taxonomy" id="1448318"/>
    <lineage>
        <taxon>Eukaryota</taxon>
        <taxon>Fungi</taxon>
        <taxon>Dikarya</taxon>
        <taxon>Ascomycota</taxon>
        <taxon>Pezizomycotina</taxon>
        <taxon>Eurotiomycetes</taxon>
        <taxon>Eurotiomycetidae</taxon>
        <taxon>Eurotiales</taxon>
        <taxon>Aspergillaceae</taxon>
        <taxon>Aspergillus</taxon>
        <taxon>Aspergillus subgen. Circumdati</taxon>
    </lineage>
</organism>
<dbReference type="VEuPathDB" id="FungiDB:BO78DRAFT_405010"/>
<dbReference type="EMBL" id="KZ826327">
    <property type="protein sequence ID" value="PYI09469.1"/>
    <property type="molecule type" value="Genomic_DNA"/>
</dbReference>
<accession>A0A319F2C6</accession>
<gene>
    <name evidence="2" type="ORF">BO78DRAFT_405010</name>
</gene>
<dbReference type="PROSITE" id="PS50181">
    <property type="entry name" value="FBOX"/>
    <property type="match status" value="1"/>
</dbReference>
<name>A0A319F2C6_ASPSB</name>
<dbReference type="STRING" id="1448318.A0A319F2C6"/>
<keyword evidence="3" id="KW-1185">Reference proteome</keyword>
<dbReference type="Proteomes" id="UP000248423">
    <property type="component" value="Unassembled WGS sequence"/>
</dbReference>
<evidence type="ECO:0000259" key="1">
    <source>
        <dbReference type="PROSITE" id="PS50181"/>
    </source>
</evidence>
<evidence type="ECO:0000313" key="3">
    <source>
        <dbReference type="Proteomes" id="UP000248423"/>
    </source>
</evidence>
<evidence type="ECO:0000313" key="2">
    <source>
        <dbReference type="EMBL" id="PYI09469.1"/>
    </source>
</evidence>
<dbReference type="OrthoDB" id="5422579at2759"/>
<feature type="domain" description="F-box" evidence="1">
    <location>
        <begin position="10"/>
        <end position="58"/>
    </location>
</feature>
<protein>
    <recommendedName>
        <fullName evidence="1">F-box domain-containing protein</fullName>
    </recommendedName>
</protein>
<dbReference type="AlphaFoldDB" id="A0A319F2C6"/>